<keyword evidence="4" id="KW-1185">Reference proteome</keyword>
<organism evidence="3 4">
    <name type="scientific">Platanthera guangdongensis</name>
    <dbReference type="NCBI Taxonomy" id="2320717"/>
    <lineage>
        <taxon>Eukaryota</taxon>
        <taxon>Viridiplantae</taxon>
        <taxon>Streptophyta</taxon>
        <taxon>Embryophyta</taxon>
        <taxon>Tracheophyta</taxon>
        <taxon>Spermatophyta</taxon>
        <taxon>Magnoliopsida</taxon>
        <taxon>Liliopsida</taxon>
        <taxon>Asparagales</taxon>
        <taxon>Orchidaceae</taxon>
        <taxon>Orchidoideae</taxon>
        <taxon>Orchideae</taxon>
        <taxon>Orchidinae</taxon>
        <taxon>Platanthera</taxon>
    </lineage>
</organism>
<feature type="region of interest" description="Disordered" evidence="1">
    <location>
        <begin position="258"/>
        <end position="297"/>
    </location>
</feature>
<feature type="region of interest" description="Disordered" evidence="1">
    <location>
        <begin position="1"/>
        <end position="66"/>
    </location>
</feature>
<feature type="compositionally biased region" description="Basic and acidic residues" evidence="1">
    <location>
        <begin position="222"/>
        <end position="232"/>
    </location>
</feature>
<comment type="caution">
    <text evidence="3">The sequence shown here is derived from an EMBL/GenBank/DDBJ whole genome shotgun (WGS) entry which is preliminary data.</text>
</comment>
<dbReference type="EMBL" id="JBBWWR010000007">
    <property type="protein sequence ID" value="KAK8963988.1"/>
    <property type="molecule type" value="Genomic_DNA"/>
</dbReference>
<dbReference type="Proteomes" id="UP001412067">
    <property type="component" value="Unassembled WGS sequence"/>
</dbReference>
<name>A0ABR2MIK2_9ASPA</name>
<proteinExistence type="predicted"/>
<accession>A0ABR2MIK2</accession>
<reference evidence="3 4" key="1">
    <citation type="journal article" date="2022" name="Nat. Plants">
        <title>Genomes of leafy and leafless Platanthera orchids illuminate the evolution of mycoheterotrophy.</title>
        <authorList>
            <person name="Li M.H."/>
            <person name="Liu K.W."/>
            <person name="Li Z."/>
            <person name="Lu H.C."/>
            <person name="Ye Q.L."/>
            <person name="Zhang D."/>
            <person name="Wang J.Y."/>
            <person name="Li Y.F."/>
            <person name="Zhong Z.M."/>
            <person name="Liu X."/>
            <person name="Yu X."/>
            <person name="Liu D.K."/>
            <person name="Tu X.D."/>
            <person name="Liu B."/>
            <person name="Hao Y."/>
            <person name="Liao X.Y."/>
            <person name="Jiang Y.T."/>
            <person name="Sun W.H."/>
            <person name="Chen J."/>
            <person name="Chen Y.Q."/>
            <person name="Ai Y."/>
            <person name="Zhai J.W."/>
            <person name="Wu S.S."/>
            <person name="Zhou Z."/>
            <person name="Hsiao Y.Y."/>
            <person name="Wu W.L."/>
            <person name="Chen Y.Y."/>
            <person name="Lin Y.F."/>
            <person name="Hsu J.L."/>
            <person name="Li C.Y."/>
            <person name="Wang Z.W."/>
            <person name="Zhao X."/>
            <person name="Zhong W.Y."/>
            <person name="Ma X.K."/>
            <person name="Ma L."/>
            <person name="Huang J."/>
            <person name="Chen G.Z."/>
            <person name="Huang M.Z."/>
            <person name="Huang L."/>
            <person name="Peng D.H."/>
            <person name="Luo Y.B."/>
            <person name="Zou S.Q."/>
            <person name="Chen S.P."/>
            <person name="Lan S."/>
            <person name="Tsai W.C."/>
            <person name="Van de Peer Y."/>
            <person name="Liu Z.J."/>
        </authorList>
    </citation>
    <scope>NUCLEOTIDE SEQUENCE [LARGE SCALE GENOMIC DNA]</scope>
    <source>
        <strain evidence="3">Lor288</strain>
    </source>
</reference>
<feature type="compositionally biased region" description="Polar residues" evidence="1">
    <location>
        <begin position="181"/>
        <end position="190"/>
    </location>
</feature>
<dbReference type="Pfam" id="PF14303">
    <property type="entry name" value="NAM-associated"/>
    <property type="match status" value="1"/>
</dbReference>
<protein>
    <recommendedName>
        <fullName evidence="2">No apical meristem-associated C-terminal domain-containing protein</fullName>
    </recommendedName>
</protein>
<feature type="region of interest" description="Disordered" evidence="1">
    <location>
        <begin position="149"/>
        <end position="233"/>
    </location>
</feature>
<gene>
    <name evidence="3" type="ORF">KSP40_PGU009890</name>
</gene>
<feature type="compositionally biased region" description="Polar residues" evidence="1">
    <location>
        <begin position="10"/>
        <end position="24"/>
    </location>
</feature>
<evidence type="ECO:0000259" key="2">
    <source>
        <dbReference type="Pfam" id="PF14303"/>
    </source>
</evidence>
<evidence type="ECO:0000313" key="3">
    <source>
        <dbReference type="EMBL" id="KAK8963988.1"/>
    </source>
</evidence>
<feature type="compositionally biased region" description="Basic and acidic residues" evidence="1">
    <location>
        <begin position="205"/>
        <end position="215"/>
    </location>
</feature>
<sequence length="297" mass="33403">MEGESRFRNSKSQNQKSTTANSQIEEAPIKSKNVELRSQMKKKENREAAVMKSKNQNSRSCPKPETQPSIAYIPGLSLSLALSLLSLSSCRSPSDTELIFLGLVPADLDLKLRIRSTPGYGDPNERRGFLFDHVWSILKNTEKWIDQSGAAAGKSSQRDDMSQELDSNSPTQRRRTDLNTDSKQMNPNNTGDEESPNLISNTQPIERKKEKERRRQVGGKSGDMETKPKANEEILQILKRGQEERAKDSTTEAYLEETNMVELDPEDTSTKEVSMEEATMEFPGMGENNTGKRTRKS</sequence>
<evidence type="ECO:0000256" key="1">
    <source>
        <dbReference type="SAM" id="MobiDB-lite"/>
    </source>
</evidence>
<feature type="domain" description="No apical meristem-associated C-terminal" evidence="2">
    <location>
        <begin position="127"/>
        <end position="260"/>
    </location>
</feature>
<dbReference type="InterPro" id="IPR029466">
    <property type="entry name" value="NAM-associated_C"/>
</dbReference>
<evidence type="ECO:0000313" key="4">
    <source>
        <dbReference type="Proteomes" id="UP001412067"/>
    </source>
</evidence>